<dbReference type="EMBL" id="FQUY01000010">
    <property type="protein sequence ID" value="SHF01532.1"/>
    <property type="molecule type" value="Genomic_DNA"/>
</dbReference>
<keyword evidence="2" id="KW-1185">Reference proteome</keyword>
<dbReference type="AlphaFoldDB" id="A0A1M4Y7X5"/>
<dbReference type="SUPFAM" id="SSF51905">
    <property type="entry name" value="FAD/NAD(P)-binding domain"/>
    <property type="match status" value="1"/>
</dbReference>
<dbReference type="InterPro" id="IPR036188">
    <property type="entry name" value="FAD/NAD-bd_sf"/>
</dbReference>
<dbReference type="RefSeq" id="WP_073238434.1">
    <property type="nucleotide sequence ID" value="NZ_FQUY01000010.1"/>
</dbReference>
<dbReference type="PROSITE" id="PS51257">
    <property type="entry name" value="PROKAR_LIPOPROTEIN"/>
    <property type="match status" value="1"/>
</dbReference>
<dbReference type="PRINTS" id="PR00420">
    <property type="entry name" value="RNGMNOXGNASE"/>
</dbReference>
<dbReference type="Pfam" id="PF13450">
    <property type="entry name" value="NAD_binding_8"/>
    <property type="match status" value="1"/>
</dbReference>
<dbReference type="PANTHER" id="PTHR42685:SF18">
    <property type="entry name" value="DIGERANYLGERANYLGLYCEROPHOSPHOLIPID REDUCTASE"/>
    <property type="match status" value="1"/>
</dbReference>
<dbReference type="Proteomes" id="UP000184148">
    <property type="component" value="Unassembled WGS sequence"/>
</dbReference>
<accession>A0A1M4Y7X5</accession>
<dbReference type="Gene3D" id="3.50.50.60">
    <property type="entry name" value="FAD/NAD(P)-binding domain"/>
    <property type="match status" value="1"/>
</dbReference>
<proteinExistence type="predicted"/>
<dbReference type="OrthoDB" id="25353at2"/>
<dbReference type="STRING" id="1121429.SAMN02745133_01624"/>
<organism evidence="1 2">
    <name type="scientific">Desulforamulus putei DSM 12395</name>
    <dbReference type="NCBI Taxonomy" id="1121429"/>
    <lineage>
        <taxon>Bacteria</taxon>
        <taxon>Bacillati</taxon>
        <taxon>Bacillota</taxon>
        <taxon>Clostridia</taxon>
        <taxon>Eubacteriales</taxon>
        <taxon>Peptococcaceae</taxon>
        <taxon>Desulforamulus</taxon>
    </lineage>
</organism>
<dbReference type="InterPro" id="IPR050407">
    <property type="entry name" value="Geranylgeranyl_reductase"/>
</dbReference>
<sequence>MKVAIVGAGIAGLSCALELEKHGIRPVIFEQRHRLGSPFPFAPMLLNFIFRPVKDQLKELKKSFDIDIKPISDIRLLRVQGPGTAYTVRGHLGYTVLRGQDQYAIESQLASRLKTPVRFESPVKPKDLLKDFDYIVVADGTKKYAKELGVWKSTYQSWVRGANILGEFNPREVRFWFNTGYAGSGFAHMVPLGTERAALTLSVSYIIRDELPRYWQAFIEQEKINPENVMNWDTDYETGLVFPHRVGNTFFVGNSGGFVTGWLGIGIFSCIASGVEAARSIALGSNYEKRIRFLQQIMERQARFRLLWDGFNNRNLDRAIRLMGSPVLKHSLYHTNLNVMKMADPLIHLWLDKVSEHEKTIR</sequence>
<name>A0A1M4Y7X5_9FIRM</name>
<evidence type="ECO:0000313" key="1">
    <source>
        <dbReference type="EMBL" id="SHF01532.1"/>
    </source>
</evidence>
<reference evidence="2" key="1">
    <citation type="submission" date="2016-11" db="EMBL/GenBank/DDBJ databases">
        <authorList>
            <person name="Varghese N."/>
            <person name="Submissions S."/>
        </authorList>
    </citation>
    <scope>NUCLEOTIDE SEQUENCE [LARGE SCALE GENOMIC DNA]</scope>
    <source>
        <strain evidence="2">DSM 12395</strain>
    </source>
</reference>
<dbReference type="PANTHER" id="PTHR42685">
    <property type="entry name" value="GERANYLGERANYL DIPHOSPHATE REDUCTASE"/>
    <property type="match status" value="1"/>
</dbReference>
<gene>
    <name evidence="1" type="ORF">SAMN02745133_01624</name>
</gene>
<evidence type="ECO:0000313" key="2">
    <source>
        <dbReference type="Proteomes" id="UP000184148"/>
    </source>
</evidence>
<protein>
    <submittedName>
        <fullName evidence="1">Dehydrogenase (Flavoprotein)</fullName>
    </submittedName>
</protein>